<protein>
    <submittedName>
        <fullName evidence="2">Uncharacterized protein</fullName>
    </submittedName>
</protein>
<reference evidence="2 3" key="1">
    <citation type="journal article" date="2019" name="Int. J. Syst. Evol. Microbiol.">
        <title>The Global Catalogue of Microorganisms (GCM) 10K type strain sequencing project: providing services to taxonomists for standard genome sequencing and annotation.</title>
        <authorList>
            <consortium name="The Broad Institute Genomics Platform"/>
            <consortium name="The Broad Institute Genome Sequencing Center for Infectious Disease"/>
            <person name="Wu L."/>
            <person name="Ma J."/>
        </authorList>
    </citation>
    <scope>NUCLEOTIDE SEQUENCE [LARGE SCALE GENOMIC DNA]</scope>
    <source>
        <strain evidence="2 3">JCM 15589</strain>
    </source>
</reference>
<dbReference type="EMBL" id="BAAAPM010000003">
    <property type="protein sequence ID" value="GAA1719951.1"/>
    <property type="molecule type" value="Genomic_DNA"/>
</dbReference>
<evidence type="ECO:0000256" key="1">
    <source>
        <dbReference type="SAM" id="MobiDB-lite"/>
    </source>
</evidence>
<sequence length="84" mass="9193">MTQVASQSGESDIPSAVSSPRSTRTTTLPSPGEVFEALTWALDHDLGALQEHRRLAHLGPASRRRADDALVRRWRRVADACRGS</sequence>
<keyword evidence="3" id="KW-1185">Reference proteome</keyword>
<name>A0ABN2J876_9MICO</name>
<evidence type="ECO:0000313" key="2">
    <source>
        <dbReference type="EMBL" id="GAA1719951.1"/>
    </source>
</evidence>
<proteinExistence type="predicted"/>
<gene>
    <name evidence="2" type="ORF">GCM10009809_14640</name>
</gene>
<feature type="compositionally biased region" description="Low complexity" evidence="1">
    <location>
        <begin position="14"/>
        <end position="30"/>
    </location>
</feature>
<accession>A0ABN2J876</accession>
<organism evidence="2 3">
    <name type="scientific">Isoptericola hypogeus</name>
    <dbReference type="NCBI Taxonomy" id="300179"/>
    <lineage>
        <taxon>Bacteria</taxon>
        <taxon>Bacillati</taxon>
        <taxon>Actinomycetota</taxon>
        <taxon>Actinomycetes</taxon>
        <taxon>Micrococcales</taxon>
        <taxon>Promicromonosporaceae</taxon>
        <taxon>Isoptericola</taxon>
    </lineage>
</organism>
<feature type="compositionally biased region" description="Polar residues" evidence="1">
    <location>
        <begin position="1"/>
        <end position="10"/>
    </location>
</feature>
<comment type="caution">
    <text evidence="2">The sequence shown here is derived from an EMBL/GenBank/DDBJ whole genome shotgun (WGS) entry which is preliminary data.</text>
</comment>
<feature type="region of interest" description="Disordered" evidence="1">
    <location>
        <begin position="1"/>
        <end position="30"/>
    </location>
</feature>
<evidence type="ECO:0000313" key="3">
    <source>
        <dbReference type="Proteomes" id="UP001501138"/>
    </source>
</evidence>
<dbReference type="Proteomes" id="UP001501138">
    <property type="component" value="Unassembled WGS sequence"/>
</dbReference>